<name>A0AB34ILM4_PRYPA</name>
<reference evidence="2 3" key="1">
    <citation type="journal article" date="2024" name="Science">
        <title>Giant polyketide synthase enzymes in the biosynthesis of giant marine polyether toxins.</title>
        <authorList>
            <person name="Fallon T.R."/>
            <person name="Shende V.V."/>
            <person name="Wierzbicki I.H."/>
            <person name="Pendleton A.L."/>
            <person name="Watervoot N.F."/>
            <person name="Auber R.P."/>
            <person name="Gonzalez D.J."/>
            <person name="Wisecaver J.H."/>
            <person name="Moore B.S."/>
        </authorList>
    </citation>
    <scope>NUCLEOTIDE SEQUENCE [LARGE SCALE GENOMIC DNA]</scope>
    <source>
        <strain evidence="2 3">12B1</strain>
    </source>
</reference>
<gene>
    <name evidence="2" type="ORF">AB1Y20_011363</name>
</gene>
<proteinExistence type="predicted"/>
<dbReference type="AlphaFoldDB" id="A0AB34ILM4"/>
<dbReference type="EMBL" id="JBGBPQ010000022">
    <property type="protein sequence ID" value="KAL1503311.1"/>
    <property type="molecule type" value="Genomic_DNA"/>
</dbReference>
<evidence type="ECO:0000256" key="1">
    <source>
        <dbReference type="SAM" id="MobiDB-lite"/>
    </source>
</evidence>
<evidence type="ECO:0000313" key="2">
    <source>
        <dbReference type="EMBL" id="KAL1503311.1"/>
    </source>
</evidence>
<organism evidence="2 3">
    <name type="scientific">Prymnesium parvum</name>
    <name type="common">Toxic golden alga</name>
    <dbReference type="NCBI Taxonomy" id="97485"/>
    <lineage>
        <taxon>Eukaryota</taxon>
        <taxon>Haptista</taxon>
        <taxon>Haptophyta</taxon>
        <taxon>Prymnesiophyceae</taxon>
        <taxon>Prymnesiales</taxon>
        <taxon>Prymnesiaceae</taxon>
        <taxon>Prymnesium</taxon>
    </lineage>
</organism>
<accession>A0AB34ILM4</accession>
<evidence type="ECO:0000313" key="3">
    <source>
        <dbReference type="Proteomes" id="UP001515480"/>
    </source>
</evidence>
<protein>
    <submittedName>
        <fullName evidence="2">Uncharacterized protein</fullName>
    </submittedName>
</protein>
<dbReference type="Proteomes" id="UP001515480">
    <property type="component" value="Unassembled WGS sequence"/>
</dbReference>
<sequence>MKRRVGSLSGSAYVSEGKSDSTSPSSAAKVRAAHFSDDLAQLMTSSERRSTEAGLEAALLESPPNPLKIHAFLIQSSILGVLVKALSEVDSNCWKLIASHFFVCDLATMKVSSPELMGFRLADKTANALAPRGFQ</sequence>
<keyword evidence="3" id="KW-1185">Reference proteome</keyword>
<feature type="region of interest" description="Disordered" evidence="1">
    <location>
        <begin position="1"/>
        <end position="29"/>
    </location>
</feature>
<comment type="caution">
    <text evidence="2">The sequence shown here is derived from an EMBL/GenBank/DDBJ whole genome shotgun (WGS) entry which is preliminary data.</text>
</comment>